<keyword evidence="1" id="KW-0472">Membrane</keyword>
<dbReference type="InterPro" id="IPR052728">
    <property type="entry name" value="O2_lipid_transport_reg"/>
</dbReference>
<keyword evidence="1" id="KW-1133">Transmembrane helix</keyword>
<dbReference type="PANTHER" id="PTHR11161:SF4">
    <property type="entry name" value="DROP DEAD"/>
    <property type="match status" value="1"/>
</dbReference>
<dbReference type="Pfam" id="PF01757">
    <property type="entry name" value="Acyl_transf_3"/>
    <property type="match status" value="1"/>
</dbReference>
<evidence type="ECO:0000313" key="3">
    <source>
        <dbReference type="EMBL" id="KAJ9583464.1"/>
    </source>
</evidence>
<dbReference type="InterPro" id="IPR002656">
    <property type="entry name" value="Acyl_transf_3_dom"/>
</dbReference>
<protein>
    <recommendedName>
        <fullName evidence="2">Acyltransferase 3 domain-containing protein</fullName>
    </recommendedName>
</protein>
<dbReference type="Proteomes" id="UP001233999">
    <property type="component" value="Unassembled WGS sequence"/>
</dbReference>
<dbReference type="PANTHER" id="PTHR11161">
    <property type="entry name" value="O-ACYLTRANSFERASE"/>
    <property type="match status" value="1"/>
</dbReference>
<name>A0AAD7ZMI0_DIPPU</name>
<reference evidence="3" key="1">
    <citation type="journal article" date="2023" name="IScience">
        <title>Live-bearing cockroach genome reveals convergent evolutionary mechanisms linked to viviparity in insects and beyond.</title>
        <authorList>
            <person name="Fouks B."/>
            <person name="Harrison M.C."/>
            <person name="Mikhailova A.A."/>
            <person name="Marchal E."/>
            <person name="English S."/>
            <person name="Carruthers M."/>
            <person name="Jennings E.C."/>
            <person name="Chiamaka E.L."/>
            <person name="Frigard R.A."/>
            <person name="Pippel M."/>
            <person name="Attardo G.M."/>
            <person name="Benoit J.B."/>
            <person name="Bornberg-Bauer E."/>
            <person name="Tobe S.S."/>
        </authorList>
    </citation>
    <scope>NUCLEOTIDE SEQUENCE</scope>
    <source>
        <strain evidence="3">Stay&amp;Tobe</strain>
    </source>
</reference>
<feature type="transmembrane region" description="Helical" evidence="1">
    <location>
        <begin position="258"/>
        <end position="277"/>
    </location>
</feature>
<evidence type="ECO:0000313" key="4">
    <source>
        <dbReference type="Proteomes" id="UP001233999"/>
    </source>
</evidence>
<comment type="caution">
    <text evidence="3">The sequence shown here is derived from an EMBL/GenBank/DDBJ whole genome shotgun (WGS) entry which is preliminary data.</text>
</comment>
<dbReference type="GO" id="GO:0016747">
    <property type="term" value="F:acyltransferase activity, transferring groups other than amino-acyl groups"/>
    <property type="evidence" value="ECO:0007669"/>
    <property type="project" value="InterPro"/>
</dbReference>
<dbReference type="EMBL" id="JASPKZ010007588">
    <property type="protein sequence ID" value="KAJ9583464.1"/>
    <property type="molecule type" value="Genomic_DNA"/>
</dbReference>
<reference evidence="3" key="2">
    <citation type="submission" date="2023-05" db="EMBL/GenBank/DDBJ databases">
        <authorList>
            <person name="Fouks B."/>
        </authorList>
    </citation>
    <scope>NUCLEOTIDE SEQUENCE</scope>
    <source>
        <strain evidence="3">Stay&amp;Tobe</strain>
        <tissue evidence="3">Testes</tissue>
    </source>
</reference>
<accession>A0AAD7ZMI0</accession>
<organism evidence="3 4">
    <name type="scientific">Diploptera punctata</name>
    <name type="common">Pacific beetle cockroach</name>
    <dbReference type="NCBI Taxonomy" id="6984"/>
    <lineage>
        <taxon>Eukaryota</taxon>
        <taxon>Metazoa</taxon>
        <taxon>Ecdysozoa</taxon>
        <taxon>Arthropoda</taxon>
        <taxon>Hexapoda</taxon>
        <taxon>Insecta</taxon>
        <taxon>Pterygota</taxon>
        <taxon>Neoptera</taxon>
        <taxon>Polyneoptera</taxon>
        <taxon>Dictyoptera</taxon>
        <taxon>Blattodea</taxon>
        <taxon>Blaberoidea</taxon>
        <taxon>Blaberidae</taxon>
        <taxon>Diplopterinae</taxon>
        <taxon>Diploptera</taxon>
    </lineage>
</organism>
<feature type="transmembrane region" description="Helical" evidence="1">
    <location>
        <begin position="298"/>
        <end position="316"/>
    </location>
</feature>
<evidence type="ECO:0000256" key="1">
    <source>
        <dbReference type="SAM" id="Phobius"/>
    </source>
</evidence>
<feature type="domain" description="Acyltransferase 3" evidence="2">
    <location>
        <begin position="18"/>
        <end position="349"/>
    </location>
</feature>
<feature type="transmembrane region" description="Helical" evidence="1">
    <location>
        <begin position="336"/>
        <end position="354"/>
    </location>
</feature>
<dbReference type="AlphaFoldDB" id="A0AAD7ZMI0"/>
<proteinExistence type="predicted"/>
<keyword evidence="1" id="KW-0812">Transmembrane</keyword>
<feature type="transmembrane region" description="Helical" evidence="1">
    <location>
        <begin position="12"/>
        <end position="32"/>
    </location>
</feature>
<evidence type="ECO:0000259" key="2">
    <source>
        <dbReference type="Pfam" id="PF01757"/>
    </source>
</evidence>
<feature type="non-terminal residue" evidence="3">
    <location>
        <position position="1"/>
    </location>
</feature>
<feature type="transmembrane region" description="Helical" evidence="1">
    <location>
        <begin position="219"/>
        <end position="238"/>
    </location>
</feature>
<feature type="transmembrane region" description="Helical" evidence="1">
    <location>
        <begin position="52"/>
        <end position="74"/>
    </location>
</feature>
<gene>
    <name evidence="3" type="ORF">L9F63_022189</name>
</gene>
<keyword evidence="4" id="KW-1185">Reference proteome</keyword>
<sequence>VCGNKLMFPVSIGWIPTDTFFLLSAMLAAYHLSNKMIQRKHVNWKNHYISRYIRLTPAVLAEGMFTSYVMEYLGDGPMWYKLIKHDADVCKKSYWWNLLYVQNFLSVLDVCGTHAYFLAVEMQLSLLLPLLLPVLWKHRVLGRTAVIILIALSTVMRYQTTSQHQLTIAPIHQLTQEKIFKFYDILYSKTQYRVTSYACGVALGYLLSATGRNIRIPKLLSGMGWTLCAVLLYFVMIYPSYLVQVDYKYSVVENSLYAAYLPLFLSLALGWVIWCCSSGNAELLNKFLSCRIFKTCSKMCYTFYLIHFPLLFLRAGSLRSSFHFEFFEYMFKLPEIVVIATTTVFLTLLFDLPFQQIKKILVQD</sequence>